<dbReference type="Gene3D" id="1.10.10.10">
    <property type="entry name" value="Winged helix-like DNA-binding domain superfamily/Winged helix DNA-binding domain"/>
    <property type="match status" value="1"/>
</dbReference>
<protein>
    <submittedName>
        <fullName evidence="6">LysR family transcriptional regulator</fullName>
    </submittedName>
</protein>
<evidence type="ECO:0000313" key="6">
    <source>
        <dbReference type="EMBL" id="MVA96243.1"/>
    </source>
</evidence>
<dbReference type="InterPro" id="IPR000847">
    <property type="entry name" value="LysR_HTH_N"/>
</dbReference>
<gene>
    <name evidence="6" type="ORF">GN330_03130</name>
</gene>
<dbReference type="InterPro" id="IPR036388">
    <property type="entry name" value="WH-like_DNA-bd_sf"/>
</dbReference>
<dbReference type="PANTHER" id="PTHR30419">
    <property type="entry name" value="HTH-TYPE TRANSCRIPTIONAL REGULATOR YBHD"/>
    <property type="match status" value="1"/>
</dbReference>
<dbReference type="GO" id="GO:0003677">
    <property type="term" value="F:DNA binding"/>
    <property type="evidence" value="ECO:0007669"/>
    <property type="project" value="UniProtKB-KW"/>
</dbReference>
<dbReference type="SUPFAM" id="SSF53850">
    <property type="entry name" value="Periplasmic binding protein-like II"/>
    <property type="match status" value="1"/>
</dbReference>
<organism evidence="6 7">
    <name type="scientific">Nitratireductor arenosus</name>
    <dbReference type="NCBI Taxonomy" id="2682096"/>
    <lineage>
        <taxon>Bacteria</taxon>
        <taxon>Pseudomonadati</taxon>
        <taxon>Pseudomonadota</taxon>
        <taxon>Alphaproteobacteria</taxon>
        <taxon>Hyphomicrobiales</taxon>
        <taxon>Phyllobacteriaceae</taxon>
        <taxon>Nitratireductor</taxon>
    </lineage>
</organism>
<dbReference type="InterPro" id="IPR050950">
    <property type="entry name" value="HTH-type_LysR_regulators"/>
</dbReference>
<keyword evidence="2" id="KW-0805">Transcription regulation</keyword>
<dbReference type="PROSITE" id="PS50931">
    <property type="entry name" value="HTH_LYSR"/>
    <property type="match status" value="1"/>
</dbReference>
<keyword evidence="3" id="KW-0238">DNA-binding</keyword>
<dbReference type="GO" id="GO:0003700">
    <property type="term" value="F:DNA-binding transcription factor activity"/>
    <property type="evidence" value="ECO:0007669"/>
    <property type="project" value="InterPro"/>
</dbReference>
<comment type="caution">
    <text evidence="6">The sequence shown here is derived from an EMBL/GenBank/DDBJ whole genome shotgun (WGS) entry which is preliminary data.</text>
</comment>
<dbReference type="AlphaFoldDB" id="A0A844QDR9"/>
<dbReference type="RefSeq" id="WP_156711206.1">
    <property type="nucleotide sequence ID" value="NZ_WPHG01000001.1"/>
</dbReference>
<dbReference type="Gene3D" id="3.40.190.290">
    <property type="match status" value="1"/>
</dbReference>
<dbReference type="InterPro" id="IPR005119">
    <property type="entry name" value="LysR_subst-bd"/>
</dbReference>
<dbReference type="EMBL" id="WPHG01000001">
    <property type="protein sequence ID" value="MVA96243.1"/>
    <property type="molecule type" value="Genomic_DNA"/>
</dbReference>
<name>A0A844QDR9_9HYPH</name>
<dbReference type="Pfam" id="PF03466">
    <property type="entry name" value="LysR_substrate"/>
    <property type="match status" value="1"/>
</dbReference>
<dbReference type="PANTHER" id="PTHR30419:SF30">
    <property type="entry name" value="LYSR FAMILY TRANSCRIPTIONAL REGULATOR"/>
    <property type="match status" value="1"/>
</dbReference>
<evidence type="ECO:0000313" key="7">
    <source>
        <dbReference type="Proteomes" id="UP000463224"/>
    </source>
</evidence>
<comment type="similarity">
    <text evidence="1">Belongs to the LysR transcriptional regulatory family.</text>
</comment>
<sequence length="304" mass="33617">MNVSLRQLRAFLATVESGSFTRAAHRLHLSQSAVSMIIRQLETEIGLDLFSRERKRLILTEMGLQLVPIAQRMMDELDLIALRASEIQQLQSGSLRMAVPEVMACTLMPPILTILNDTHPAIAIKLLDTPLTNIPVEVARGAVELGIGPERSSDPSVERTFLCSVPICLVCATSHRAARRNSIKWSELRDEKWIYYPSTFSKQIQAALGQLDIPRLPDDATIVERLTTALALAGQGGGVTTAPKYADALHKDFQVRFVPLVEPQISSVLYVYKRHGHTLSPPALKFLELLSNESRLAGDIAPRP</sequence>
<dbReference type="SUPFAM" id="SSF46785">
    <property type="entry name" value="Winged helix' DNA-binding domain"/>
    <property type="match status" value="1"/>
</dbReference>
<feature type="domain" description="HTH lysR-type" evidence="5">
    <location>
        <begin position="1"/>
        <end position="60"/>
    </location>
</feature>
<dbReference type="InterPro" id="IPR036390">
    <property type="entry name" value="WH_DNA-bd_sf"/>
</dbReference>
<dbReference type="Pfam" id="PF00126">
    <property type="entry name" value="HTH_1"/>
    <property type="match status" value="1"/>
</dbReference>
<reference evidence="6 7" key="1">
    <citation type="submission" date="2019-12" db="EMBL/GenBank/DDBJ databases">
        <title>Nitratireductor arenosus sp. nov., Isolated from sea sand, Jeju island, South Korea.</title>
        <authorList>
            <person name="Kim W."/>
        </authorList>
    </citation>
    <scope>NUCLEOTIDE SEQUENCE [LARGE SCALE GENOMIC DNA]</scope>
    <source>
        <strain evidence="6 7">CAU 1489</strain>
    </source>
</reference>
<keyword evidence="4" id="KW-0804">Transcription</keyword>
<dbReference type="Proteomes" id="UP000463224">
    <property type="component" value="Unassembled WGS sequence"/>
</dbReference>
<evidence type="ECO:0000256" key="3">
    <source>
        <dbReference type="ARBA" id="ARBA00023125"/>
    </source>
</evidence>
<proteinExistence type="inferred from homology"/>
<dbReference type="GO" id="GO:0005829">
    <property type="term" value="C:cytosol"/>
    <property type="evidence" value="ECO:0007669"/>
    <property type="project" value="TreeGrafter"/>
</dbReference>
<dbReference type="FunFam" id="1.10.10.10:FF:000001">
    <property type="entry name" value="LysR family transcriptional regulator"/>
    <property type="match status" value="1"/>
</dbReference>
<evidence type="ECO:0000256" key="1">
    <source>
        <dbReference type="ARBA" id="ARBA00009437"/>
    </source>
</evidence>
<evidence type="ECO:0000256" key="2">
    <source>
        <dbReference type="ARBA" id="ARBA00023015"/>
    </source>
</evidence>
<dbReference type="PRINTS" id="PR00039">
    <property type="entry name" value="HTHLYSR"/>
</dbReference>
<keyword evidence="7" id="KW-1185">Reference proteome</keyword>
<accession>A0A844QDR9</accession>
<evidence type="ECO:0000259" key="5">
    <source>
        <dbReference type="PROSITE" id="PS50931"/>
    </source>
</evidence>
<evidence type="ECO:0000256" key="4">
    <source>
        <dbReference type="ARBA" id="ARBA00023163"/>
    </source>
</evidence>